<organism evidence="2 3">
    <name type="scientific">Microbacterium mcarthurae</name>
    <dbReference type="NCBI Taxonomy" id="3035918"/>
    <lineage>
        <taxon>Bacteria</taxon>
        <taxon>Bacillati</taxon>
        <taxon>Actinomycetota</taxon>
        <taxon>Actinomycetes</taxon>
        <taxon>Micrococcales</taxon>
        <taxon>Microbacteriaceae</taxon>
        <taxon>Microbacterium</taxon>
    </lineage>
</organism>
<dbReference type="RefSeq" id="WP_239274922.1">
    <property type="nucleotide sequence ID" value="NZ_JAROCE010000003.1"/>
</dbReference>
<dbReference type="EMBL" id="JAROCE010000003">
    <property type="protein sequence ID" value="MFM2721241.1"/>
    <property type="molecule type" value="Genomic_DNA"/>
</dbReference>
<evidence type="ECO:0000313" key="2">
    <source>
        <dbReference type="EMBL" id="MFM2721241.1"/>
    </source>
</evidence>
<feature type="transmembrane region" description="Helical" evidence="1">
    <location>
        <begin position="25"/>
        <end position="44"/>
    </location>
</feature>
<proteinExistence type="predicted"/>
<dbReference type="NCBIfam" id="NF041808">
    <property type="entry name" value="daptide_123"/>
    <property type="match status" value="1"/>
</dbReference>
<accession>A0ABW9GJ60</accession>
<reference evidence="2 3" key="1">
    <citation type="submission" date="2023-03" db="EMBL/GenBank/DDBJ databases">
        <title>MT1 and MT2 Draft Genomes of Novel Species.</title>
        <authorList>
            <person name="Venkateswaran K."/>
        </authorList>
    </citation>
    <scope>NUCLEOTIDE SEQUENCE [LARGE SCALE GENOMIC DNA]</scope>
    <source>
        <strain evidence="2 3">IF8SW-P5</strain>
    </source>
</reference>
<evidence type="ECO:0000256" key="1">
    <source>
        <dbReference type="SAM" id="Phobius"/>
    </source>
</evidence>
<protein>
    <submittedName>
        <fullName evidence="2">Uncharacterized protein</fullName>
    </submittedName>
</protein>
<dbReference type="NCBIfam" id="NF041805">
    <property type="entry name" value="daptide_Mpa1"/>
    <property type="match status" value="1"/>
</dbReference>
<keyword evidence="1" id="KW-1133">Transmembrane helix</keyword>
<evidence type="ECO:0000313" key="3">
    <source>
        <dbReference type="Proteomes" id="UP001630303"/>
    </source>
</evidence>
<gene>
    <name evidence="2" type="ORF">P5G46_12060</name>
</gene>
<keyword evidence="1" id="KW-0472">Membrane</keyword>
<keyword evidence="3" id="KW-1185">Reference proteome</keyword>
<keyword evidence="1" id="KW-0812">Transmembrane</keyword>
<sequence>MTSTAAAPRLRFEELDEMETPSWESFYVGVLSGLTVVGIAAAVAT</sequence>
<name>A0ABW9GJ60_9MICO</name>
<dbReference type="Proteomes" id="UP001630303">
    <property type="component" value="Unassembled WGS sequence"/>
</dbReference>
<comment type="caution">
    <text evidence="2">The sequence shown here is derived from an EMBL/GenBank/DDBJ whole genome shotgun (WGS) entry which is preliminary data.</text>
</comment>